<dbReference type="Pfam" id="PF00582">
    <property type="entry name" value="Usp"/>
    <property type="match status" value="2"/>
</dbReference>
<dbReference type="InterPro" id="IPR006016">
    <property type="entry name" value="UspA"/>
</dbReference>
<sequence length="279" mass="30463">MKKILVPTDFSEQATFALDLAVQIAKKNNGEVHVLHVLELPDGHSLNFTGEVAAGDPMTGVFVAQLVNKAKKSLGAINKKYANENVHTHLEGGHTFRSISNSISKKKIDLVVMGTKGSSGIDELLIGSNAEKVVRNADCPVITIKAKTNADKIKNIVFATDLGGKQEKLVKKVKALQEAFNAKLHILRVNTPGNFENERAIKRRMEGFAKDNKLSNVTHNIYSDVLEDDGIMYFAESIKADMIAIGTHGRQGFMHILAGSIAEDLVNHAKRPVWTCKIG</sequence>
<gene>
    <name evidence="3" type="ORF">QWY31_05675</name>
</gene>
<dbReference type="PANTHER" id="PTHR46268:SF6">
    <property type="entry name" value="UNIVERSAL STRESS PROTEIN UP12"/>
    <property type="match status" value="1"/>
</dbReference>
<dbReference type="PRINTS" id="PR01438">
    <property type="entry name" value="UNVRSLSTRESS"/>
</dbReference>
<dbReference type="CDD" id="cd00293">
    <property type="entry name" value="USP-like"/>
    <property type="match status" value="2"/>
</dbReference>
<dbReference type="PANTHER" id="PTHR46268">
    <property type="entry name" value="STRESS RESPONSE PROTEIN NHAX"/>
    <property type="match status" value="1"/>
</dbReference>
<dbReference type="InterPro" id="IPR006015">
    <property type="entry name" value="Universal_stress_UspA"/>
</dbReference>
<dbReference type="Gene3D" id="3.40.50.620">
    <property type="entry name" value="HUPs"/>
    <property type="match status" value="2"/>
</dbReference>
<evidence type="ECO:0000256" key="1">
    <source>
        <dbReference type="ARBA" id="ARBA00008791"/>
    </source>
</evidence>
<evidence type="ECO:0000259" key="2">
    <source>
        <dbReference type="Pfam" id="PF00582"/>
    </source>
</evidence>
<name>A0ABT8F437_9BACT</name>
<organism evidence="3 4">
    <name type="scientific">Shiella aurantiaca</name>
    <dbReference type="NCBI Taxonomy" id="3058365"/>
    <lineage>
        <taxon>Bacteria</taxon>
        <taxon>Pseudomonadati</taxon>
        <taxon>Bacteroidota</taxon>
        <taxon>Cytophagia</taxon>
        <taxon>Cytophagales</taxon>
        <taxon>Shiellaceae</taxon>
        <taxon>Shiella</taxon>
    </lineage>
</organism>
<reference evidence="3" key="1">
    <citation type="submission" date="2023-06" db="EMBL/GenBank/DDBJ databases">
        <title>Cytophagales bacterium Strain LB-30, isolated from soil.</title>
        <authorList>
            <person name="Liu B."/>
        </authorList>
    </citation>
    <scope>NUCLEOTIDE SEQUENCE</scope>
    <source>
        <strain evidence="3">LB-30</strain>
    </source>
</reference>
<dbReference type="EMBL" id="JAUHJS010000002">
    <property type="protein sequence ID" value="MDN4164981.1"/>
    <property type="molecule type" value="Genomic_DNA"/>
</dbReference>
<dbReference type="Proteomes" id="UP001168552">
    <property type="component" value="Unassembled WGS sequence"/>
</dbReference>
<accession>A0ABT8F437</accession>
<proteinExistence type="inferred from homology"/>
<evidence type="ECO:0000313" key="3">
    <source>
        <dbReference type="EMBL" id="MDN4164981.1"/>
    </source>
</evidence>
<feature type="domain" description="UspA" evidence="2">
    <location>
        <begin position="153"/>
        <end position="276"/>
    </location>
</feature>
<feature type="domain" description="UspA" evidence="2">
    <location>
        <begin position="1"/>
        <end position="145"/>
    </location>
</feature>
<keyword evidence="4" id="KW-1185">Reference proteome</keyword>
<dbReference type="InterPro" id="IPR014729">
    <property type="entry name" value="Rossmann-like_a/b/a_fold"/>
</dbReference>
<protein>
    <submittedName>
        <fullName evidence="3">Universal stress protein</fullName>
    </submittedName>
</protein>
<comment type="caution">
    <text evidence="3">The sequence shown here is derived from an EMBL/GenBank/DDBJ whole genome shotgun (WGS) entry which is preliminary data.</text>
</comment>
<dbReference type="RefSeq" id="WP_320003505.1">
    <property type="nucleotide sequence ID" value="NZ_JAUHJS010000002.1"/>
</dbReference>
<evidence type="ECO:0000313" key="4">
    <source>
        <dbReference type="Proteomes" id="UP001168552"/>
    </source>
</evidence>
<dbReference type="SUPFAM" id="SSF52402">
    <property type="entry name" value="Adenine nucleotide alpha hydrolases-like"/>
    <property type="match status" value="2"/>
</dbReference>
<comment type="similarity">
    <text evidence="1">Belongs to the universal stress protein A family.</text>
</comment>